<dbReference type="Proteomes" id="UP001152531">
    <property type="component" value="Unassembled WGS sequence"/>
</dbReference>
<protein>
    <submittedName>
        <fullName evidence="1">Ribonuclease H2 subunit A</fullName>
    </submittedName>
</protein>
<organism evidence="1 2">
    <name type="scientific">[Candida] jaroonii</name>
    <dbReference type="NCBI Taxonomy" id="467808"/>
    <lineage>
        <taxon>Eukaryota</taxon>
        <taxon>Fungi</taxon>
        <taxon>Dikarya</taxon>
        <taxon>Ascomycota</taxon>
        <taxon>Saccharomycotina</taxon>
        <taxon>Pichiomycetes</taxon>
        <taxon>Debaryomycetaceae</taxon>
        <taxon>Yamadazyma</taxon>
    </lineage>
</organism>
<comment type="caution">
    <text evidence="1">The sequence shown here is derived from an EMBL/GenBank/DDBJ whole genome shotgun (WGS) entry which is preliminary data.</text>
</comment>
<reference evidence="1" key="1">
    <citation type="submission" date="2022-06" db="EMBL/GenBank/DDBJ databases">
        <authorList>
            <person name="Legras J.-L."/>
            <person name="Devillers H."/>
            <person name="Grondin C."/>
        </authorList>
    </citation>
    <scope>NUCLEOTIDE SEQUENCE</scope>
    <source>
        <strain evidence="1">CLIB 1444</strain>
    </source>
</reference>
<name>A0ACA9YBA7_9ASCO</name>
<accession>A0ACA9YBA7</accession>
<evidence type="ECO:0000313" key="1">
    <source>
        <dbReference type="EMBL" id="CAH6722356.1"/>
    </source>
</evidence>
<proteinExistence type="predicted"/>
<sequence length="328" mass="36892">MTKEEMEISDVESDITPTQERQYDSEDESEVKKLKQDKFLPRTLRNLNTTFDSINYKTPLIKSTDPIILGVDEAGRGPILGPMVYTVAYCSESFTPRLRHYGFDDSKVLKHDFRLKLMKDMDNENHELFQVGHLTTVMSAKDISSGMLRVHGQGAYNLNAQAHDTTINLIKDLIKQNDENDGGLNIAHVYIDTVGPPEKYQAKLKSIFPNINFTVAKKADSKYPIVSAASIVAKVSRDLYLENYNESETLLKGTKIGSGYPSDPNTSAWLKQQVDKVFGWHYGLVRYSWQTARDSLINNHAAKVTYEEPDVGLDVKVSSNLFGSNATL</sequence>
<dbReference type="EMBL" id="CALSDN010000009">
    <property type="protein sequence ID" value="CAH6722356.1"/>
    <property type="molecule type" value="Genomic_DNA"/>
</dbReference>
<gene>
    <name evidence="1" type="ORF">CLIB1444_09S01761</name>
</gene>
<keyword evidence="2" id="KW-1185">Reference proteome</keyword>
<evidence type="ECO:0000313" key="2">
    <source>
        <dbReference type="Proteomes" id="UP001152531"/>
    </source>
</evidence>